<name>A0A976II84_BRELC</name>
<dbReference type="Proteomes" id="UP000294530">
    <property type="component" value="Unassembled WGS sequence"/>
</dbReference>
<organism evidence="1 2">
    <name type="scientific">Bremia lactucae</name>
    <name type="common">Lettuce downy mildew</name>
    <dbReference type="NCBI Taxonomy" id="4779"/>
    <lineage>
        <taxon>Eukaryota</taxon>
        <taxon>Sar</taxon>
        <taxon>Stramenopiles</taxon>
        <taxon>Oomycota</taxon>
        <taxon>Peronosporomycetes</taxon>
        <taxon>Peronosporales</taxon>
        <taxon>Peronosporaceae</taxon>
        <taxon>Bremia</taxon>
    </lineage>
</organism>
<dbReference type="KEGG" id="blac:94343878"/>
<dbReference type="AlphaFoldDB" id="A0A976II84"/>
<protein>
    <submittedName>
        <fullName evidence="1">Uncharacterized protein</fullName>
    </submittedName>
</protein>
<comment type="caution">
    <text evidence="1">The sequence shown here is derived from an EMBL/GenBank/DDBJ whole genome shotgun (WGS) entry which is preliminary data.</text>
</comment>
<sequence>MIAETGQYLARLERLRLHHSCLGLVRFHLIMDGPSECLGLRCLLLRNSLLCVQLLDVRKGVEVQLLYRRTLHLCFDLGLLRSDSVVLRLNHRVGLLRRWLLIVSFQA</sequence>
<proteinExistence type="predicted"/>
<dbReference type="RefSeq" id="XP_067821775.1">
    <property type="nucleotide sequence ID" value="XM_067958207.1"/>
</dbReference>
<keyword evidence="2" id="KW-1185">Reference proteome</keyword>
<dbReference type="EMBL" id="SHOA02000037">
    <property type="protein sequence ID" value="TDH72276.1"/>
    <property type="molecule type" value="Genomic_DNA"/>
</dbReference>
<gene>
    <name evidence="1" type="ORF">CCR75_000099</name>
</gene>
<evidence type="ECO:0000313" key="2">
    <source>
        <dbReference type="Proteomes" id="UP000294530"/>
    </source>
</evidence>
<reference evidence="1 2" key="1">
    <citation type="journal article" date="2021" name="Genome Biol.">
        <title>AFLAP: assembly-free linkage analysis pipeline using k-mers from genome sequencing data.</title>
        <authorList>
            <person name="Fletcher K."/>
            <person name="Zhang L."/>
            <person name="Gil J."/>
            <person name="Han R."/>
            <person name="Cavanaugh K."/>
            <person name="Michelmore R."/>
        </authorList>
    </citation>
    <scope>NUCLEOTIDE SEQUENCE [LARGE SCALE GENOMIC DNA]</scope>
    <source>
        <strain evidence="1 2">SF5</strain>
    </source>
</reference>
<dbReference type="GeneID" id="94343878"/>
<accession>A0A976II84</accession>
<evidence type="ECO:0000313" key="1">
    <source>
        <dbReference type="EMBL" id="TDH72276.1"/>
    </source>
</evidence>